<evidence type="ECO:0000313" key="3">
    <source>
        <dbReference type="EMBL" id="KAL1515374.1"/>
    </source>
</evidence>
<reference evidence="3 4" key="1">
    <citation type="journal article" date="2024" name="Science">
        <title>Giant polyketide synthase enzymes in the biosynthesis of giant marine polyether toxins.</title>
        <authorList>
            <person name="Fallon T.R."/>
            <person name="Shende V.V."/>
            <person name="Wierzbicki I.H."/>
            <person name="Pendleton A.L."/>
            <person name="Watervoot N.F."/>
            <person name="Auber R.P."/>
            <person name="Gonzalez D.J."/>
            <person name="Wisecaver J.H."/>
            <person name="Moore B.S."/>
        </authorList>
    </citation>
    <scope>NUCLEOTIDE SEQUENCE [LARGE SCALE GENOMIC DNA]</scope>
    <source>
        <strain evidence="3 4">12B1</strain>
    </source>
</reference>
<name>A0AB34J7T9_PRYPA</name>
<dbReference type="PANTHER" id="PTHR33970">
    <property type="entry name" value="VIOLAXANTHIN DE-EPOXIDASE, CHLOROPLASTIC-RELATED"/>
    <property type="match status" value="1"/>
</dbReference>
<feature type="chain" id="PRO_5044296194" description="VDE lipocalin domain-containing protein" evidence="1">
    <location>
        <begin position="18"/>
        <end position="382"/>
    </location>
</feature>
<sequence length="382" mass="41534">MDLRRLLALLCLAPCAAVRSAAVRAGVHPAARLDTPLAAPRVSPRMRLRDDALRFGVSAALAAALCLSPVGAVDSSEGFEQFAAQGGVMKANPSCFFEQCGQQSKACFSNPACLKGITCLGNCRGEQLCATQCFARFGSEKLDAWLGCTLEDNECVSTGVKQDTSAFYADAPPVAPNFKPEDLEGKWFKVLGYNPKYDTYPCQTNTFSKTKSGGLTNDLVFSVPNPKGGPAWQNKFVEQMDFDKGPQGKASMTVEGKMFGLTFHEQWYSIGKGEGYHIVAYKGDTQQGPYEGAFVFARDRDFVTSPNGVKLMSEMNAQIARAGLDPKLMLPIDNSCPESVTAGASATDDIKEKLEWKDVFELTEWFRPGTLKKDANFDPNKM</sequence>
<dbReference type="InterPro" id="IPR010788">
    <property type="entry name" value="VDE_dom"/>
</dbReference>
<evidence type="ECO:0000313" key="4">
    <source>
        <dbReference type="Proteomes" id="UP001515480"/>
    </source>
</evidence>
<accession>A0AB34J7T9</accession>
<proteinExistence type="predicted"/>
<dbReference type="InterPro" id="IPR012674">
    <property type="entry name" value="Calycin"/>
</dbReference>
<dbReference type="PANTHER" id="PTHR33970:SF1">
    <property type="entry name" value="VIOLAXANTHIN DE-EPOXIDASE, CHLOROPLASTIC"/>
    <property type="match status" value="1"/>
</dbReference>
<feature type="signal peptide" evidence="1">
    <location>
        <begin position="1"/>
        <end position="17"/>
    </location>
</feature>
<dbReference type="GO" id="GO:0046422">
    <property type="term" value="F:violaxanthin de-epoxidase activity"/>
    <property type="evidence" value="ECO:0007669"/>
    <property type="project" value="InterPro"/>
</dbReference>
<dbReference type="Pfam" id="PF07137">
    <property type="entry name" value="VDE"/>
    <property type="match status" value="1"/>
</dbReference>
<comment type="caution">
    <text evidence="3">The sequence shown here is derived from an EMBL/GenBank/DDBJ whole genome shotgun (WGS) entry which is preliminary data.</text>
</comment>
<dbReference type="Gene3D" id="2.40.128.20">
    <property type="match status" value="1"/>
</dbReference>
<dbReference type="InterPro" id="IPR044682">
    <property type="entry name" value="VDE"/>
</dbReference>
<organism evidence="3 4">
    <name type="scientific">Prymnesium parvum</name>
    <name type="common">Toxic golden alga</name>
    <dbReference type="NCBI Taxonomy" id="97485"/>
    <lineage>
        <taxon>Eukaryota</taxon>
        <taxon>Haptista</taxon>
        <taxon>Haptophyta</taxon>
        <taxon>Prymnesiophyceae</taxon>
        <taxon>Prymnesiales</taxon>
        <taxon>Prymnesiaceae</taxon>
        <taxon>Prymnesium</taxon>
    </lineage>
</organism>
<feature type="domain" description="VDE lipocalin" evidence="2">
    <location>
        <begin position="93"/>
        <end position="334"/>
    </location>
</feature>
<dbReference type="AlphaFoldDB" id="A0AB34J7T9"/>
<evidence type="ECO:0000259" key="2">
    <source>
        <dbReference type="Pfam" id="PF07137"/>
    </source>
</evidence>
<dbReference type="EMBL" id="JBGBPQ010000011">
    <property type="protein sequence ID" value="KAL1515374.1"/>
    <property type="molecule type" value="Genomic_DNA"/>
</dbReference>
<protein>
    <recommendedName>
        <fullName evidence="2">VDE lipocalin domain-containing protein</fullName>
    </recommendedName>
</protein>
<dbReference type="Proteomes" id="UP001515480">
    <property type="component" value="Unassembled WGS sequence"/>
</dbReference>
<keyword evidence="4" id="KW-1185">Reference proteome</keyword>
<evidence type="ECO:0000256" key="1">
    <source>
        <dbReference type="SAM" id="SignalP"/>
    </source>
</evidence>
<dbReference type="GO" id="GO:0010028">
    <property type="term" value="P:xanthophyll cycle"/>
    <property type="evidence" value="ECO:0007669"/>
    <property type="project" value="InterPro"/>
</dbReference>
<dbReference type="SUPFAM" id="SSF50814">
    <property type="entry name" value="Lipocalins"/>
    <property type="match status" value="1"/>
</dbReference>
<gene>
    <name evidence="3" type="ORF">AB1Y20_002003</name>
</gene>
<keyword evidence="1" id="KW-0732">Signal</keyword>